<dbReference type="GO" id="GO:0071269">
    <property type="term" value="P:L-homocysteine biosynthetic process"/>
    <property type="evidence" value="ECO:0007669"/>
    <property type="project" value="UniProtKB-UniRule"/>
</dbReference>
<dbReference type="PIRSF" id="PIRSF001109">
    <property type="entry name" value="Ad_hcy_hydrolase"/>
    <property type="match status" value="1"/>
</dbReference>
<reference evidence="12 13" key="1">
    <citation type="submission" date="2017-03" db="EMBL/GenBank/DDBJ databases">
        <authorList>
            <person name="Afonso C.L."/>
            <person name="Miller P.J."/>
            <person name="Scott M.A."/>
            <person name="Spackman E."/>
            <person name="Goraichik I."/>
            <person name="Dimitrov K.M."/>
            <person name="Suarez D.L."/>
            <person name="Swayne D.E."/>
        </authorList>
    </citation>
    <scope>NUCLEOTIDE SEQUENCE [LARGE SCALE GENOMIC DNA]</scope>
    <source>
        <strain evidence="12 13">CECT 7691</strain>
    </source>
</reference>
<feature type="binding site" evidence="6">
    <location>
        <begin position="221"/>
        <end position="226"/>
    </location>
    <ligand>
        <name>NAD(+)</name>
        <dbReference type="ChEBI" id="CHEBI:57540"/>
    </ligand>
</feature>
<dbReference type="Gene3D" id="3.40.50.1480">
    <property type="entry name" value="Adenosylhomocysteinase-like"/>
    <property type="match status" value="3"/>
</dbReference>
<dbReference type="UniPathway" id="UPA00314">
    <property type="reaction ID" value="UER00076"/>
</dbReference>
<feature type="binding site" evidence="6 7">
    <location>
        <position position="157"/>
    </location>
    <ligand>
        <name>substrate</name>
    </ligand>
</feature>
<dbReference type="InParanoid" id="A0A1Y5RP12"/>
<dbReference type="FunFam" id="3.40.50.1480:FF:000007">
    <property type="entry name" value="Adenosylhomocysteinase"/>
    <property type="match status" value="1"/>
</dbReference>
<feature type="binding site" evidence="6 7">
    <location>
        <position position="132"/>
    </location>
    <ligand>
        <name>substrate</name>
    </ligand>
</feature>
<dbReference type="EC" id="3.13.2.1" evidence="6"/>
<keyword evidence="6" id="KW-0963">Cytoplasm</keyword>
<dbReference type="SUPFAM" id="SSF51735">
    <property type="entry name" value="NAD(P)-binding Rossmann-fold domains"/>
    <property type="match status" value="1"/>
</dbReference>
<evidence type="ECO:0000259" key="11">
    <source>
        <dbReference type="SMART" id="SM00997"/>
    </source>
</evidence>
<dbReference type="PANTHER" id="PTHR23420:SF0">
    <property type="entry name" value="ADENOSYLHOMOCYSTEINASE"/>
    <property type="match status" value="1"/>
</dbReference>
<keyword evidence="3 6" id="KW-0554">One-carbon metabolism</keyword>
<dbReference type="NCBIfam" id="NF004005">
    <property type="entry name" value="PRK05476.2-3"/>
    <property type="match status" value="1"/>
</dbReference>
<evidence type="ECO:0000256" key="2">
    <source>
        <dbReference type="ARBA" id="ARBA00011881"/>
    </source>
</evidence>
<evidence type="ECO:0000256" key="1">
    <source>
        <dbReference type="ARBA" id="ARBA00007122"/>
    </source>
</evidence>
<evidence type="ECO:0000256" key="10">
    <source>
        <dbReference type="RuleBase" id="RU004166"/>
    </source>
</evidence>
<dbReference type="SMART" id="SM00997">
    <property type="entry name" value="AdoHcyase_NAD"/>
    <property type="match status" value="1"/>
</dbReference>
<dbReference type="Pfam" id="PF00670">
    <property type="entry name" value="AdoHcyase_NAD"/>
    <property type="match status" value="1"/>
</dbReference>
<comment type="function">
    <text evidence="6">May play a key role in the regulation of the intracellular concentration of adenosylhomocysteine.</text>
</comment>
<dbReference type="InterPro" id="IPR042172">
    <property type="entry name" value="Adenosylhomocyst_ase-like_sf"/>
</dbReference>
<comment type="subcellular location">
    <subcellularLocation>
        <location evidence="6">Cytoplasm</location>
    </subcellularLocation>
</comment>
<dbReference type="InterPro" id="IPR015878">
    <property type="entry name" value="Ado_hCys_hydrolase_NAD-bd"/>
</dbReference>
<sequence>MSENQDYKVADMSLAEWGRKEIAIAESEMPGLMALREEFGDSQPLKGARIAGCLHMTIQTAVLIETLIDLGATVRWSSCNIFSTQDQAAAAVAAAGVPVFAWKGESEEEFWWCIEQTIHGPDGWTPNLILDDGGDLTQVMHEKYPEMMEEVRGLSEETTTGVHRLYQMERAGTLLTPAINVNDSVTKSKFDNLYGCRESLVDGIKRATDVMLAGKLAVVAGYGDVGKGSAAALRSQGARVVVTEIDPICALQAAMEGYEVSTMDDAVASGDIFVTCTGNIDVITLDHMRRMKDRAIVCNIGHFDSEIQIAALRNYTWENVKPQVDEVVFPDGKRLIVLAEGRLVNLGCATGHPSFVMSASFTNQVLAQIELWNRADRYENKVYVLPKHLDEKVAALHLAKLGAKLTKLTPEQASYIDVTEAGPYKPDHYRY</sequence>
<dbReference type="GO" id="GO:0004013">
    <property type="term" value="F:adenosylhomocysteinase activity"/>
    <property type="evidence" value="ECO:0007669"/>
    <property type="project" value="UniProtKB-UniRule"/>
</dbReference>
<feature type="binding site" evidence="8">
    <location>
        <position position="352"/>
    </location>
    <ligand>
        <name>NAD(+)</name>
        <dbReference type="ChEBI" id="CHEBI:57540"/>
    </ligand>
</feature>
<evidence type="ECO:0000256" key="6">
    <source>
        <dbReference type="HAMAP-Rule" id="MF_00563"/>
    </source>
</evidence>
<name>A0A1Y5RP12_9PROT</name>
<dbReference type="PANTHER" id="PTHR23420">
    <property type="entry name" value="ADENOSYLHOMOCYSTEINASE"/>
    <property type="match status" value="1"/>
</dbReference>
<dbReference type="CDD" id="cd00401">
    <property type="entry name" value="SAHH"/>
    <property type="match status" value="1"/>
</dbReference>
<evidence type="ECO:0000313" key="13">
    <source>
        <dbReference type="Proteomes" id="UP000193200"/>
    </source>
</evidence>
<dbReference type="AlphaFoldDB" id="A0A1Y5RP12"/>
<dbReference type="FunFam" id="3.40.50.1480:FF:000004">
    <property type="entry name" value="Adenosylhomocysteinase"/>
    <property type="match status" value="1"/>
</dbReference>
<dbReference type="FunFam" id="3.40.50.720:FF:000004">
    <property type="entry name" value="Adenosylhomocysteinase"/>
    <property type="match status" value="1"/>
</dbReference>
<proteinExistence type="inferred from homology"/>
<dbReference type="OrthoDB" id="9802717at2"/>
<keyword evidence="4 6" id="KW-0378">Hydrolase</keyword>
<dbReference type="Gene3D" id="3.40.50.720">
    <property type="entry name" value="NAD(P)-binding Rossmann-like Domain"/>
    <property type="match status" value="1"/>
</dbReference>
<dbReference type="EMBL" id="FWFR01000001">
    <property type="protein sequence ID" value="SLN22141.1"/>
    <property type="molecule type" value="Genomic_DNA"/>
</dbReference>
<evidence type="ECO:0000256" key="5">
    <source>
        <dbReference type="ARBA" id="ARBA00023027"/>
    </source>
</evidence>
<comment type="similarity">
    <text evidence="1 6 10">Belongs to the adenosylhomocysteinase family.</text>
</comment>
<feature type="binding site" evidence="6 8">
    <location>
        <begin position="300"/>
        <end position="302"/>
    </location>
    <ligand>
        <name>NAD(+)</name>
        <dbReference type="ChEBI" id="CHEBI:57540"/>
    </ligand>
</feature>
<feature type="binding site" evidence="6 8">
    <location>
        <position position="244"/>
    </location>
    <ligand>
        <name>NAD(+)</name>
        <dbReference type="ChEBI" id="CHEBI:57540"/>
    </ligand>
</feature>
<keyword evidence="13" id="KW-1185">Reference proteome</keyword>
<dbReference type="InterPro" id="IPR020082">
    <property type="entry name" value="S-Ado-L-homoCys_hydrolase_CS"/>
</dbReference>
<dbReference type="HAMAP" id="MF_00563">
    <property type="entry name" value="AdoHcyase"/>
    <property type="match status" value="1"/>
</dbReference>
<feature type="binding site" evidence="6 8">
    <location>
        <position position="345"/>
    </location>
    <ligand>
        <name>NAD(+)</name>
        <dbReference type="ChEBI" id="CHEBI:57540"/>
    </ligand>
</feature>
<dbReference type="NCBIfam" id="TIGR00936">
    <property type="entry name" value="ahcY"/>
    <property type="match status" value="1"/>
</dbReference>
<comment type="catalytic activity">
    <reaction evidence="6 9">
        <text>S-adenosyl-L-homocysteine + H2O = L-homocysteine + adenosine</text>
        <dbReference type="Rhea" id="RHEA:21708"/>
        <dbReference type="ChEBI" id="CHEBI:15377"/>
        <dbReference type="ChEBI" id="CHEBI:16335"/>
        <dbReference type="ChEBI" id="CHEBI:57856"/>
        <dbReference type="ChEBI" id="CHEBI:58199"/>
        <dbReference type="EC" id="3.13.2.1"/>
    </reaction>
</comment>
<organism evidence="12 13">
    <name type="scientific">Oceanibacterium hippocampi</name>
    <dbReference type="NCBI Taxonomy" id="745714"/>
    <lineage>
        <taxon>Bacteria</taxon>
        <taxon>Pseudomonadati</taxon>
        <taxon>Pseudomonadota</taxon>
        <taxon>Alphaproteobacteria</taxon>
        <taxon>Sneathiellales</taxon>
        <taxon>Sneathiellaceae</taxon>
        <taxon>Oceanibacterium</taxon>
    </lineage>
</organism>
<evidence type="ECO:0000256" key="3">
    <source>
        <dbReference type="ARBA" id="ARBA00022563"/>
    </source>
</evidence>
<dbReference type="InterPro" id="IPR036291">
    <property type="entry name" value="NAD(P)-bd_dom_sf"/>
</dbReference>
<evidence type="ECO:0000313" key="12">
    <source>
        <dbReference type="EMBL" id="SLN22141.1"/>
    </source>
</evidence>
<dbReference type="SUPFAM" id="SSF52283">
    <property type="entry name" value="Formate/glycerate dehydrogenase catalytic domain-like"/>
    <property type="match status" value="1"/>
</dbReference>
<comment type="subunit">
    <text evidence="2">Homotetramer.</text>
</comment>
<comment type="pathway">
    <text evidence="6 9">Amino-acid biosynthesis; L-homocysteine biosynthesis; L-homocysteine from S-adenosyl-L-homocysteine: step 1/1.</text>
</comment>
<dbReference type="PROSITE" id="PS00738">
    <property type="entry name" value="ADOHCYASE_1"/>
    <property type="match status" value="1"/>
</dbReference>
<dbReference type="GO" id="GO:0006730">
    <property type="term" value="P:one-carbon metabolic process"/>
    <property type="evidence" value="ECO:0007669"/>
    <property type="project" value="UniProtKB-UniRule"/>
</dbReference>
<dbReference type="Proteomes" id="UP000193200">
    <property type="component" value="Unassembled WGS sequence"/>
</dbReference>
<comment type="cofactor">
    <cofactor evidence="6 8 9">
        <name>NAD(+)</name>
        <dbReference type="ChEBI" id="CHEBI:57540"/>
    </cofactor>
    <text evidence="6 8 9">Binds 1 NAD(+) per subunit.</text>
</comment>
<dbReference type="RefSeq" id="WP_085881906.1">
    <property type="nucleotide sequence ID" value="NZ_FWFR01000001.1"/>
</dbReference>
<dbReference type="GO" id="GO:0033353">
    <property type="term" value="P:S-adenosylmethionine cycle"/>
    <property type="evidence" value="ECO:0007669"/>
    <property type="project" value="TreeGrafter"/>
</dbReference>
<evidence type="ECO:0000256" key="8">
    <source>
        <dbReference type="PIRSR" id="PIRSR001109-2"/>
    </source>
</evidence>
<feature type="binding site" evidence="6 7">
    <location>
        <position position="191"/>
    </location>
    <ligand>
        <name>substrate</name>
    </ligand>
</feature>
<dbReference type="SMART" id="SM00996">
    <property type="entry name" value="AdoHcyase"/>
    <property type="match status" value="1"/>
</dbReference>
<accession>A0A1Y5RP12</accession>
<feature type="binding site" evidence="8">
    <location>
        <begin position="223"/>
        <end position="228"/>
    </location>
    <ligand>
        <name>NAD(+)</name>
        <dbReference type="ChEBI" id="CHEBI:57540"/>
    </ligand>
</feature>
<evidence type="ECO:0000256" key="9">
    <source>
        <dbReference type="RuleBase" id="RU000548"/>
    </source>
</evidence>
<gene>
    <name evidence="6 12" type="primary">ahcY</name>
    <name evidence="12" type="ORF">OCH7691_00577</name>
</gene>
<feature type="binding site" evidence="6 8">
    <location>
        <begin position="158"/>
        <end position="160"/>
    </location>
    <ligand>
        <name>NAD(+)</name>
        <dbReference type="ChEBI" id="CHEBI:57540"/>
    </ligand>
</feature>
<dbReference type="GO" id="GO:0005829">
    <property type="term" value="C:cytosol"/>
    <property type="evidence" value="ECO:0007669"/>
    <property type="project" value="TreeGrafter"/>
</dbReference>
<feature type="domain" description="S-adenosyl-L-homocysteine hydrolase NAD binding" evidence="11">
    <location>
        <begin position="192"/>
        <end position="351"/>
    </location>
</feature>
<evidence type="ECO:0000256" key="4">
    <source>
        <dbReference type="ARBA" id="ARBA00022801"/>
    </source>
</evidence>
<dbReference type="PROSITE" id="PS00739">
    <property type="entry name" value="ADOHCYASE_2"/>
    <property type="match status" value="1"/>
</dbReference>
<keyword evidence="5 6" id="KW-0520">NAD</keyword>
<dbReference type="Pfam" id="PF05221">
    <property type="entry name" value="AdoHcyase"/>
    <property type="match status" value="1"/>
</dbReference>
<protein>
    <recommendedName>
        <fullName evidence="6">Adenosylhomocysteinase</fullName>
        <ecNumber evidence="6">3.13.2.1</ecNumber>
    </recommendedName>
    <alternativeName>
        <fullName evidence="6">S-adenosyl-L-homocysteine hydrolase</fullName>
        <shortName evidence="6">AdoHcyase</shortName>
    </alternativeName>
</protein>
<dbReference type="InterPro" id="IPR000043">
    <property type="entry name" value="Adenosylhomocysteinase-like"/>
</dbReference>
<feature type="binding site" evidence="6">
    <location>
        <position position="192"/>
    </location>
    <ligand>
        <name>NAD(+)</name>
        <dbReference type="ChEBI" id="CHEBI:57540"/>
    </ligand>
</feature>
<feature type="binding site" evidence="6 7">
    <location>
        <position position="57"/>
    </location>
    <ligand>
        <name>substrate</name>
    </ligand>
</feature>
<feature type="binding site" evidence="6">
    <location>
        <position position="279"/>
    </location>
    <ligand>
        <name>NAD(+)</name>
        <dbReference type="ChEBI" id="CHEBI:57540"/>
    </ligand>
</feature>
<evidence type="ECO:0000256" key="7">
    <source>
        <dbReference type="PIRSR" id="PIRSR001109-1"/>
    </source>
</evidence>
<feature type="binding site" evidence="6 7">
    <location>
        <position position="187"/>
    </location>
    <ligand>
        <name>substrate</name>
    </ligand>
</feature>